<comment type="caution">
    <text evidence="1">The sequence shown here is derived from an EMBL/GenBank/DDBJ whole genome shotgun (WGS) entry which is preliminary data.</text>
</comment>
<name>A0ABT2FIP3_9GAMM</name>
<reference evidence="2" key="1">
    <citation type="submission" date="2023-07" db="EMBL/GenBank/DDBJ databases">
        <title>Shewanella mangrovi sp. nov., an acetaldehyde- degrading bacterium isolated from mangrove sediment.</title>
        <authorList>
            <person name="Liu Y."/>
        </authorList>
    </citation>
    <scope>NUCLEOTIDE SEQUENCE [LARGE SCALE GENOMIC DNA]</scope>
    <source>
        <strain evidence="2">C32</strain>
    </source>
</reference>
<evidence type="ECO:0000313" key="1">
    <source>
        <dbReference type="EMBL" id="MCS4556181.1"/>
    </source>
</evidence>
<dbReference type="Proteomes" id="UP001201549">
    <property type="component" value="Unassembled WGS sequence"/>
</dbReference>
<protein>
    <submittedName>
        <fullName evidence="1">Uncharacterized protein</fullName>
    </submittedName>
</protein>
<organism evidence="1 2">
    <name type="scientific">Shewanella electrica</name>
    <dbReference type="NCBI Taxonomy" id="515560"/>
    <lineage>
        <taxon>Bacteria</taxon>
        <taxon>Pseudomonadati</taxon>
        <taxon>Pseudomonadota</taxon>
        <taxon>Gammaproteobacteria</taxon>
        <taxon>Alteromonadales</taxon>
        <taxon>Shewanellaceae</taxon>
        <taxon>Shewanella</taxon>
    </lineage>
</organism>
<sequence length="156" mass="17125">MKTHLLQFIHRFILLVAIGLLVSVYSGVASNATWKAFTPINTVSHVIVQHGGAVDSSPGDFVPPVEIHHHAVTSDGLWYAPSTSQRCLSMSVLAQIIDPPSYSLAAVLPLPLVPLFSYGYAVALPSNAWTLSYQSHRLRLNGWQDANLQYRFSQQA</sequence>
<proteinExistence type="predicted"/>
<keyword evidence="2" id="KW-1185">Reference proteome</keyword>
<evidence type="ECO:0000313" key="2">
    <source>
        <dbReference type="Proteomes" id="UP001201549"/>
    </source>
</evidence>
<gene>
    <name evidence="1" type="ORF">L9G74_07000</name>
</gene>
<accession>A0ABT2FIP3</accession>
<dbReference type="RefSeq" id="WP_238895589.1">
    <property type="nucleotide sequence ID" value="NZ_JAKOGG010000004.1"/>
</dbReference>
<dbReference type="EMBL" id="JAKOGG010000004">
    <property type="protein sequence ID" value="MCS4556181.1"/>
    <property type="molecule type" value="Genomic_DNA"/>
</dbReference>